<dbReference type="Gene3D" id="4.10.280.10">
    <property type="entry name" value="Helix-loop-helix DNA-binding domain"/>
    <property type="match status" value="1"/>
</dbReference>
<keyword evidence="8" id="KW-1185">Reference proteome</keyword>
<dbReference type="PROSITE" id="PS50888">
    <property type="entry name" value="BHLH"/>
    <property type="match status" value="1"/>
</dbReference>
<feature type="compositionally biased region" description="Polar residues" evidence="5">
    <location>
        <begin position="182"/>
        <end position="200"/>
    </location>
</feature>
<reference evidence="7" key="1">
    <citation type="journal article" date="2020" name="Cell">
        <title>Large-Scale Comparative Analyses of Tick Genomes Elucidate Their Genetic Diversity and Vector Capacities.</title>
        <authorList>
            <consortium name="Tick Genome and Microbiome Consortium (TIGMIC)"/>
            <person name="Jia N."/>
            <person name="Wang J."/>
            <person name="Shi W."/>
            <person name="Du L."/>
            <person name="Sun Y."/>
            <person name="Zhan W."/>
            <person name="Jiang J.F."/>
            <person name="Wang Q."/>
            <person name="Zhang B."/>
            <person name="Ji P."/>
            <person name="Bell-Sakyi L."/>
            <person name="Cui X.M."/>
            <person name="Yuan T.T."/>
            <person name="Jiang B.G."/>
            <person name="Yang W.F."/>
            <person name="Lam T.T."/>
            <person name="Chang Q.C."/>
            <person name="Ding S.J."/>
            <person name="Wang X.J."/>
            <person name="Zhu J.G."/>
            <person name="Ruan X.D."/>
            <person name="Zhao L."/>
            <person name="Wei J.T."/>
            <person name="Ye R.Z."/>
            <person name="Que T.C."/>
            <person name="Du C.H."/>
            <person name="Zhou Y.H."/>
            <person name="Cheng J.X."/>
            <person name="Dai P.F."/>
            <person name="Guo W.B."/>
            <person name="Han X.H."/>
            <person name="Huang E.J."/>
            <person name="Li L.F."/>
            <person name="Wei W."/>
            <person name="Gao Y.C."/>
            <person name="Liu J.Z."/>
            <person name="Shao H.Z."/>
            <person name="Wang X."/>
            <person name="Wang C.C."/>
            <person name="Yang T.C."/>
            <person name="Huo Q.B."/>
            <person name="Li W."/>
            <person name="Chen H.Y."/>
            <person name="Chen S.E."/>
            <person name="Zhou L.G."/>
            <person name="Ni X.B."/>
            <person name="Tian J.H."/>
            <person name="Sheng Y."/>
            <person name="Liu T."/>
            <person name="Pan Y.S."/>
            <person name="Xia L.Y."/>
            <person name="Li J."/>
            <person name="Zhao F."/>
            <person name="Cao W.C."/>
        </authorList>
    </citation>
    <scope>NUCLEOTIDE SEQUENCE</scope>
    <source>
        <strain evidence="7">Rmic-2018</strain>
    </source>
</reference>
<accession>A0A9J6E9F2</accession>
<dbReference type="GO" id="GO:0000981">
    <property type="term" value="F:DNA-binding transcription factor activity, RNA polymerase II-specific"/>
    <property type="evidence" value="ECO:0007669"/>
    <property type="project" value="TreeGrafter"/>
</dbReference>
<dbReference type="GO" id="GO:0000977">
    <property type="term" value="F:RNA polymerase II transcription regulatory region sequence-specific DNA binding"/>
    <property type="evidence" value="ECO:0007669"/>
    <property type="project" value="TreeGrafter"/>
</dbReference>
<gene>
    <name evidence="7" type="ORF">HPB51_012426</name>
</gene>
<comment type="subcellular location">
    <subcellularLocation>
        <location evidence="1">Nucleus</location>
    </subcellularLocation>
</comment>
<keyword evidence="3" id="KW-0238">DNA-binding</keyword>
<feature type="region of interest" description="Disordered" evidence="5">
    <location>
        <begin position="175"/>
        <end position="200"/>
    </location>
</feature>
<feature type="region of interest" description="Disordered" evidence="5">
    <location>
        <begin position="130"/>
        <end position="160"/>
    </location>
</feature>
<dbReference type="VEuPathDB" id="VectorBase:LOC119165276"/>
<evidence type="ECO:0000256" key="2">
    <source>
        <dbReference type="ARBA" id="ARBA00022902"/>
    </source>
</evidence>
<evidence type="ECO:0000256" key="4">
    <source>
        <dbReference type="ARBA" id="ARBA00023242"/>
    </source>
</evidence>
<keyword evidence="4" id="KW-0539">Nucleus</keyword>
<dbReference type="PANTHER" id="PTHR23349">
    <property type="entry name" value="BASIC HELIX-LOOP-HELIX TRANSCRIPTION FACTOR, TWIST"/>
    <property type="match status" value="1"/>
</dbReference>
<evidence type="ECO:0000313" key="8">
    <source>
        <dbReference type="Proteomes" id="UP000821866"/>
    </source>
</evidence>
<feature type="domain" description="BHLH" evidence="6">
    <location>
        <begin position="71"/>
        <end position="123"/>
    </location>
</feature>
<keyword evidence="2" id="KW-0524">Neurogenesis</keyword>
<evidence type="ECO:0000256" key="3">
    <source>
        <dbReference type="ARBA" id="ARBA00023125"/>
    </source>
</evidence>
<dbReference type="AlphaFoldDB" id="A0A9J6E9F2"/>
<dbReference type="CDD" id="cd19723">
    <property type="entry name" value="bHLH_TS_ASCL1_like"/>
    <property type="match status" value="1"/>
</dbReference>
<reference evidence="7" key="2">
    <citation type="submission" date="2021-09" db="EMBL/GenBank/DDBJ databases">
        <authorList>
            <person name="Jia N."/>
            <person name="Wang J."/>
            <person name="Shi W."/>
            <person name="Du L."/>
            <person name="Sun Y."/>
            <person name="Zhan W."/>
            <person name="Jiang J."/>
            <person name="Wang Q."/>
            <person name="Zhang B."/>
            <person name="Ji P."/>
            <person name="Sakyi L.B."/>
            <person name="Cui X."/>
            <person name="Yuan T."/>
            <person name="Jiang B."/>
            <person name="Yang W."/>
            <person name="Lam T.T.-Y."/>
            <person name="Chang Q."/>
            <person name="Ding S."/>
            <person name="Wang X."/>
            <person name="Zhu J."/>
            <person name="Ruan X."/>
            <person name="Zhao L."/>
            <person name="Wei J."/>
            <person name="Que T."/>
            <person name="Du C."/>
            <person name="Cheng J."/>
            <person name="Dai P."/>
            <person name="Han X."/>
            <person name="Huang E."/>
            <person name="Gao Y."/>
            <person name="Liu J."/>
            <person name="Shao H."/>
            <person name="Ye R."/>
            <person name="Li L."/>
            <person name="Wei W."/>
            <person name="Wang X."/>
            <person name="Wang C."/>
            <person name="Huo Q."/>
            <person name="Li W."/>
            <person name="Guo W."/>
            <person name="Chen H."/>
            <person name="Chen S."/>
            <person name="Zhou L."/>
            <person name="Zhou L."/>
            <person name="Ni X."/>
            <person name="Tian J."/>
            <person name="Zhou Y."/>
            <person name="Sheng Y."/>
            <person name="Liu T."/>
            <person name="Pan Y."/>
            <person name="Xia L."/>
            <person name="Li J."/>
            <person name="Zhao F."/>
            <person name="Cao W."/>
        </authorList>
    </citation>
    <scope>NUCLEOTIDE SEQUENCE</scope>
    <source>
        <strain evidence="7">Rmic-2018</strain>
        <tissue evidence="7">Larvae</tissue>
    </source>
</reference>
<dbReference type="GO" id="GO:0005634">
    <property type="term" value="C:nucleus"/>
    <property type="evidence" value="ECO:0007669"/>
    <property type="project" value="UniProtKB-SubCell"/>
</dbReference>
<dbReference type="GO" id="GO:0007399">
    <property type="term" value="P:nervous system development"/>
    <property type="evidence" value="ECO:0007669"/>
    <property type="project" value="UniProtKB-KW"/>
</dbReference>
<dbReference type="InterPro" id="IPR036638">
    <property type="entry name" value="HLH_DNA-bd_sf"/>
</dbReference>
<dbReference type="Proteomes" id="UP000821866">
    <property type="component" value="Chromosome 3"/>
</dbReference>
<protein>
    <recommendedName>
        <fullName evidence="6">BHLH domain-containing protein</fullName>
    </recommendedName>
</protein>
<dbReference type="SMART" id="SM00353">
    <property type="entry name" value="HLH"/>
    <property type="match status" value="1"/>
</dbReference>
<dbReference type="EMBL" id="JABSTU010000005">
    <property type="protein sequence ID" value="KAH8030958.1"/>
    <property type="molecule type" value="Genomic_DNA"/>
</dbReference>
<evidence type="ECO:0000256" key="1">
    <source>
        <dbReference type="ARBA" id="ARBA00004123"/>
    </source>
</evidence>
<feature type="compositionally biased region" description="Basic and acidic residues" evidence="5">
    <location>
        <begin position="150"/>
        <end position="160"/>
    </location>
</feature>
<dbReference type="PANTHER" id="PTHR23349:SF108">
    <property type="entry name" value="BHLH DOMAIN-CONTAINING PROTEIN"/>
    <property type="match status" value="1"/>
</dbReference>
<dbReference type="InterPro" id="IPR011598">
    <property type="entry name" value="bHLH_dom"/>
</dbReference>
<dbReference type="Pfam" id="PF00010">
    <property type="entry name" value="HLH"/>
    <property type="match status" value="1"/>
</dbReference>
<comment type="caution">
    <text evidence="7">The sequence shown here is derived from an EMBL/GenBank/DDBJ whole genome shotgun (WGS) entry which is preliminary data.</text>
</comment>
<name>A0A9J6E9F2_RHIMP</name>
<evidence type="ECO:0000313" key="7">
    <source>
        <dbReference type="EMBL" id="KAH8030958.1"/>
    </source>
</evidence>
<proteinExistence type="predicted"/>
<dbReference type="InterPro" id="IPR050283">
    <property type="entry name" value="E-box_TF_Regulators"/>
</dbReference>
<sequence length="221" mass="24856">MTLVSFSSPAGSRDKTCETRVVMSSYRTIRSASSPTHHSGHPQHYKASEVLRFARRTPYHHQPVVSSGYSQAVARRNERERNRVRLVNMGFAALRQHVPNFTQNKKMSKVDTLRSAVDYIKALQELLDRGAGQQRHGGSERDVEDDDDDTSYKADQERRHGITSFEDAEGFYDFSRIGEDNAPSSPTGLQTSEMSESSASALDCYGTDDAELMDFCQPWLV</sequence>
<evidence type="ECO:0000259" key="6">
    <source>
        <dbReference type="PROSITE" id="PS50888"/>
    </source>
</evidence>
<evidence type="ECO:0000256" key="5">
    <source>
        <dbReference type="SAM" id="MobiDB-lite"/>
    </source>
</evidence>
<dbReference type="SUPFAM" id="SSF47459">
    <property type="entry name" value="HLH, helix-loop-helix DNA-binding domain"/>
    <property type="match status" value="1"/>
</dbReference>
<dbReference type="GO" id="GO:0046983">
    <property type="term" value="F:protein dimerization activity"/>
    <property type="evidence" value="ECO:0007669"/>
    <property type="project" value="InterPro"/>
</dbReference>
<dbReference type="FunFam" id="4.10.280.10:FF:000029">
    <property type="entry name" value="Achaete-scute family bHLH transcription factor 1"/>
    <property type="match status" value="1"/>
</dbReference>
<organism evidence="7 8">
    <name type="scientific">Rhipicephalus microplus</name>
    <name type="common">Cattle tick</name>
    <name type="synonym">Boophilus microplus</name>
    <dbReference type="NCBI Taxonomy" id="6941"/>
    <lineage>
        <taxon>Eukaryota</taxon>
        <taxon>Metazoa</taxon>
        <taxon>Ecdysozoa</taxon>
        <taxon>Arthropoda</taxon>
        <taxon>Chelicerata</taxon>
        <taxon>Arachnida</taxon>
        <taxon>Acari</taxon>
        <taxon>Parasitiformes</taxon>
        <taxon>Ixodida</taxon>
        <taxon>Ixodoidea</taxon>
        <taxon>Ixodidae</taxon>
        <taxon>Rhipicephalinae</taxon>
        <taxon>Rhipicephalus</taxon>
        <taxon>Boophilus</taxon>
    </lineage>
</organism>